<reference evidence="11 12" key="1">
    <citation type="journal article" date="2019" name="Emerg. Microbes Infect.">
        <title>Comprehensive subspecies identification of 175 nontuberculous mycobacteria species based on 7547 genomic profiles.</title>
        <authorList>
            <person name="Matsumoto Y."/>
            <person name="Kinjo T."/>
            <person name="Motooka D."/>
            <person name="Nabeya D."/>
            <person name="Jung N."/>
            <person name="Uechi K."/>
            <person name="Horii T."/>
            <person name="Iida T."/>
            <person name="Fujita J."/>
            <person name="Nakamura S."/>
        </authorList>
    </citation>
    <scope>NUCLEOTIDE SEQUENCE [LARGE SCALE GENOMIC DNA]</scope>
    <source>
        <strain evidence="11 12">JCM 17899</strain>
    </source>
</reference>
<keyword evidence="6" id="KW-0560">Oxidoreductase</keyword>
<dbReference type="PANTHER" id="PTHR42940">
    <property type="entry name" value="ALCOHOL DEHYDROGENASE 1-RELATED"/>
    <property type="match status" value="1"/>
</dbReference>
<dbReference type="KEGG" id="msei:MSEDJ_28540"/>
<comment type="similarity">
    <text evidence="2 9">Belongs to the zinc-containing alcohol dehydrogenase family.</text>
</comment>
<evidence type="ECO:0000259" key="10">
    <source>
        <dbReference type="SMART" id="SM00829"/>
    </source>
</evidence>
<dbReference type="InterPro" id="IPR036291">
    <property type="entry name" value="NAD(P)-bd_dom_sf"/>
</dbReference>
<dbReference type="InterPro" id="IPR011032">
    <property type="entry name" value="GroES-like_sf"/>
</dbReference>
<dbReference type="AlphaFoldDB" id="A0A7I7QQU1"/>
<dbReference type="InterPro" id="IPR020843">
    <property type="entry name" value="ER"/>
</dbReference>
<evidence type="ECO:0000256" key="5">
    <source>
        <dbReference type="ARBA" id="ARBA00022833"/>
    </source>
</evidence>
<evidence type="ECO:0000313" key="12">
    <source>
        <dbReference type="Proteomes" id="UP000467193"/>
    </source>
</evidence>
<evidence type="ECO:0000256" key="9">
    <source>
        <dbReference type="RuleBase" id="RU361277"/>
    </source>
</evidence>
<dbReference type="EMBL" id="AP022588">
    <property type="protein sequence ID" value="BBY28758.1"/>
    <property type="molecule type" value="Genomic_DNA"/>
</dbReference>
<dbReference type="InterPro" id="IPR013154">
    <property type="entry name" value="ADH-like_N"/>
</dbReference>
<evidence type="ECO:0000256" key="6">
    <source>
        <dbReference type="ARBA" id="ARBA00023002"/>
    </source>
</evidence>
<dbReference type="CDD" id="cd08254">
    <property type="entry name" value="hydroxyacyl_CoA_DH"/>
    <property type="match status" value="1"/>
</dbReference>
<dbReference type="PANTHER" id="PTHR42940:SF8">
    <property type="entry name" value="VACUOLAR PROTEIN SORTING-ASSOCIATED PROTEIN 11"/>
    <property type="match status" value="1"/>
</dbReference>
<evidence type="ECO:0000313" key="11">
    <source>
        <dbReference type="EMBL" id="BBY28758.1"/>
    </source>
</evidence>
<keyword evidence="5 9" id="KW-0862">Zinc</keyword>
<dbReference type="Gene3D" id="3.40.50.720">
    <property type="entry name" value="NAD(P)-binding Rossmann-like Domain"/>
    <property type="match status" value="1"/>
</dbReference>
<evidence type="ECO:0000256" key="2">
    <source>
        <dbReference type="ARBA" id="ARBA00008072"/>
    </source>
</evidence>
<dbReference type="GO" id="GO:0005737">
    <property type="term" value="C:cytoplasm"/>
    <property type="evidence" value="ECO:0007669"/>
    <property type="project" value="TreeGrafter"/>
</dbReference>
<sequence length="321" mass="32890">MKALQFIGSGTPLTPVDLPEPTPGPGWVVVDVHAAGLCHSDLHILHGPGADWVAKKPIVLGHEVAGTVTEIGEDVTGFEIGDRVGIACIAHPLEAGLAYAPGLAVDGGYAEQTLAHASTLVPIPDNVSFAQAAIATDSVATSYHAVRTSAGVQRGQTVGIIGLGGLGLNGVRVAHLQGATVYGVDVNPSTFPTARQMGAKECFSSIADLQALQPDVIIDFAGAGSTTAAAVEAVRAGGRVVVIGLEAGTAEIKLTHMVLMSVQLHGSLGASKQDLVEVYDLISSGDLDPAIEEVAFDDVPDALDRLHRGEVAGRLVANPHR</sequence>
<dbReference type="GO" id="GO:0008270">
    <property type="term" value="F:zinc ion binding"/>
    <property type="evidence" value="ECO:0007669"/>
    <property type="project" value="InterPro"/>
</dbReference>
<organism evidence="11 12">
    <name type="scientific">Mycolicibacterium sediminis</name>
    <dbReference type="NCBI Taxonomy" id="1286180"/>
    <lineage>
        <taxon>Bacteria</taxon>
        <taxon>Bacillati</taxon>
        <taxon>Actinomycetota</taxon>
        <taxon>Actinomycetes</taxon>
        <taxon>Mycobacteriales</taxon>
        <taxon>Mycobacteriaceae</taxon>
        <taxon>Mycolicibacterium</taxon>
    </lineage>
</organism>
<dbReference type="Pfam" id="PF08240">
    <property type="entry name" value="ADH_N"/>
    <property type="match status" value="1"/>
</dbReference>
<evidence type="ECO:0000256" key="7">
    <source>
        <dbReference type="ARBA" id="ARBA00049164"/>
    </source>
</evidence>
<keyword evidence="4 9" id="KW-0479">Metal-binding</keyword>
<dbReference type="InterPro" id="IPR013149">
    <property type="entry name" value="ADH-like_C"/>
</dbReference>
<dbReference type="SUPFAM" id="SSF50129">
    <property type="entry name" value="GroES-like"/>
    <property type="match status" value="1"/>
</dbReference>
<dbReference type="Proteomes" id="UP000467193">
    <property type="component" value="Chromosome"/>
</dbReference>
<keyword evidence="12" id="KW-1185">Reference proteome</keyword>
<evidence type="ECO:0000256" key="4">
    <source>
        <dbReference type="ARBA" id="ARBA00022723"/>
    </source>
</evidence>
<dbReference type="InterPro" id="IPR002328">
    <property type="entry name" value="ADH_Zn_CS"/>
</dbReference>
<dbReference type="SMART" id="SM00829">
    <property type="entry name" value="PKS_ER"/>
    <property type="match status" value="1"/>
</dbReference>
<evidence type="ECO:0000256" key="1">
    <source>
        <dbReference type="ARBA" id="ARBA00001947"/>
    </source>
</evidence>
<proteinExistence type="inferred from homology"/>
<dbReference type="Gene3D" id="3.90.180.10">
    <property type="entry name" value="Medium-chain alcohol dehydrogenases, catalytic domain"/>
    <property type="match status" value="1"/>
</dbReference>
<comment type="catalytic activity">
    <reaction evidence="7">
        <text>a secondary alcohol + NAD(+) = a ketone + NADH + H(+)</text>
        <dbReference type="Rhea" id="RHEA:10740"/>
        <dbReference type="ChEBI" id="CHEBI:15378"/>
        <dbReference type="ChEBI" id="CHEBI:17087"/>
        <dbReference type="ChEBI" id="CHEBI:35681"/>
        <dbReference type="ChEBI" id="CHEBI:57540"/>
        <dbReference type="ChEBI" id="CHEBI:57945"/>
        <dbReference type="EC" id="1.1.1.1"/>
    </reaction>
</comment>
<dbReference type="SUPFAM" id="SSF51735">
    <property type="entry name" value="NAD(P)-binding Rossmann-fold domains"/>
    <property type="match status" value="1"/>
</dbReference>
<name>A0A7I7QQU1_9MYCO</name>
<dbReference type="GO" id="GO:0004022">
    <property type="term" value="F:alcohol dehydrogenase (NAD+) activity"/>
    <property type="evidence" value="ECO:0007669"/>
    <property type="project" value="UniProtKB-EC"/>
</dbReference>
<accession>A0A7I7QQU1</accession>
<dbReference type="RefSeq" id="WP_163797620.1">
    <property type="nucleotide sequence ID" value="NZ_AP022588.1"/>
</dbReference>
<protein>
    <recommendedName>
        <fullName evidence="3">alcohol dehydrogenase</fullName>
        <ecNumber evidence="3">1.1.1.1</ecNumber>
    </recommendedName>
</protein>
<dbReference type="EC" id="1.1.1.1" evidence="3"/>
<dbReference type="PROSITE" id="PS00059">
    <property type="entry name" value="ADH_ZINC"/>
    <property type="match status" value="1"/>
</dbReference>
<evidence type="ECO:0000256" key="3">
    <source>
        <dbReference type="ARBA" id="ARBA00013190"/>
    </source>
</evidence>
<evidence type="ECO:0000256" key="8">
    <source>
        <dbReference type="ARBA" id="ARBA00049243"/>
    </source>
</evidence>
<comment type="cofactor">
    <cofactor evidence="1 9">
        <name>Zn(2+)</name>
        <dbReference type="ChEBI" id="CHEBI:29105"/>
    </cofactor>
</comment>
<dbReference type="Pfam" id="PF00107">
    <property type="entry name" value="ADH_zinc_N"/>
    <property type="match status" value="1"/>
</dbReference>
<feature type="domain" description="Enoyl reductase (ER)" evidence="10">
    <location>
        <begin position="10"/>
        <end position="317"/>
    </location>
</feature>
<comment type="catalytic activity">
    <reaction evidence="8">
        <text>a primary alcohol + NAD(+) = an aldehyde + NADH + H(+)</text>
        <dbReference type="Rhea" id="RHEA:10736"/>
        <dbReference type="ChEBI" id="CHEBI:15378"/>
        <dbReference type="ChEBI" id="CHEBI:15734"/>
        <dbReference type="ChEBI" id="CHEBI:17478"/>
        <dbReference type="ChEBI" id="CHEBI:57540"/>
        <dbReference type="ChEBI" id="CHEBI:57945"/>
        <dbReference type="EC" id="1.1.1.1"/>
    </reaction>
</comment>
<gene>
    <name evidence="11" type="primary">adhA</name>
    <name evidence="11" type="ORF">MSEDJ_28540</name>
</gene>